<gene>
    <name evidence="6" type="ORF">NSK_005850</name>
</gene>
<evidence type="ECO:0000313" key="7">
    <source>
        <dbReference type="Proteomes" id="UP000355283"/>
    </source>
</evidence>
<protein>
    <recommendedName>
        <fullName evidence="5">eIF3a PCI domain-containing protein</fullName>
    </recommendedName>
</protein>
<comment type="caution">
    <text evidence="6">The sequence shown here is derived from an EMBL/GenBank/DDBJ whole genome shotgun (WGS) entry which is preliminary data.</text>
</comment>
<dbReference type="GO" id="GO:0003743">
    <property type="term" value="F:translation initiation factor activity"/>
    <property type="evidence" value="ECO:0007669"/>
    <property type="project" value="UniProtKB-KW"/>
</dbReference>
<feature type="domain" description="eIF3a PCI" evidence="5">
    <location>
        <begin position="12"/>
        <end position="83"/>
    </location>
</feature>
<feature type="domain" description="eIF3a PCI" evidence="5">
    <location>
        <begin position="133"/>
        <end position="270"/>
    </location>
</feature>
<organism evidence="6 7">
    <name type="scientific">Nannochloropsis salina CCMP1776</name>
    <dbReference type="NCBI Taxonomy" id="1027361"/>
    <lineage>
        <taxon>Eukaryota</taxon>
        <taxon>Sar</taxon>
        <taxon>Stramenopiles</taxon>
        <taxon>Ochrophyta</taxon>
        <taxon>Eustigmatophyceae</taxon>
        <taxon>Eustigmatales</taxon>
        <taxon>Monodopsidaceae</taxon>
        <taxon>Microchloropsis</taxon>
        <taxon>Microchloropsis salina</taxon>
    </lineage>
</organism>
<evidence type="ECO:0000256" key="2">
    <source>
        <dbReference type="ARBA" id="ARBA00022540"/>
    </source>
</evidence>
<name>A0A4D9CZ14_9STRA</name>
<dbReference type="GO" id="GO:0071541">
    <property type="term" value="C:eukaryotic translation initiation factor 3 complex, eIF3m"/>
    <property type="evidence" value="ECO:0007669"/>
    <property type="project" value="TreeGrafter"/>
</dbReference>
<keyword evidence="3" id="KW-0648">Protein biosynthesis</keyword>
<dbReference type="PANTHER" id="PTHR14005:SF0">
    <property type="entry name" value="EUKARYOTIC TRANSLATION INITIATION FACTOR 3 SUBUNIT A"/>
    <property type="match status" value="1"/>
</dbReference>
<dbReference type="EMBL" id="SDOX01000093">
    <property type="protein sequence ID" value="TFJ82843.1"/>
    <property type="molecule type" value="Genomic_DNA"/>
</dbReference>
<dbReference type="Pfam" id="PF22591">
    <property type="entry name" value="eIF3a_PCI_TPR-like"/>
    <property type="match status" value="2"/>
</dbReference>
<dbReference type="GO" id="GO:0002188">
    <property type="term" value="P:translation reinitiation"/>
    <property type="evidence" value="ECO:0007669"/>
    <property type="project" value="TreeGrafter"/>
</dbReference>
<evidence type="ECO:0000313" key="6">
    <source>
        <dbReference type="EMBL" id="TFJ82843.1"/>
    </source>
</evidence>
<evidence type="ECO:0000259" key="5">
    <source>
        <dbReference type="Pfam" id="PF22591"/>
    </source>
</evidence>
<feature type="compositionally biased region" description="Gly residues" evidence="4">
    <location>
        <begin position="578"/>
        <end position="601"/>
    </location>
</feature>
<accession>A0A4D9CZ14</accession>
<feature type="compositionally biased region" description="Basic and acidic residues" evidence="4">
    <location>
        <begin position="561"/>
        <end position="577"/>
    </location>
</feature>
<feature type="compositionally biased region" description="Basic and acidic residues" evidence="4">
    <location>
        <begin position="466"/>
        <end position="494"/>
    </location>
</feature>
<dbReference type="GO" id="GO:0071540">
    <property type="term" value="C:eukaryotic translation initiation factor 3 complex, eIF3e"/>
    <property type="evidence" value="ECO:0007669"/>
    <property type="project" value="TreeGrafter"/>
</dbReference>
<feature type="region of interest" description="Disordered" evidence="4">
    <location>
        <begin position="558"/>
        <end position="624"/>
    </location>
</feature>
<dbReference type="AlphaFoldDB" id="A0A4D9CZ14"/>
<dbReference type="InterPro" id="IPR054711">
    <property type="entry name" value="eIF3a_PCI_TPR-like"/>
</dbReference>
<dbReference type="GO" id="GO:0001732">
    <property type="term" value="P:formation of cytoplasmic translation initiation complex"/>
    <property type="evidence" value="ECO:0007669"/>
    <property type="project" value="TreeGrafter"/>
</dbReference>
<evidence type="ECO:0000256" key="4">
    <source>
        <dbReference type="SAM" id="MobiDB-lite"/>
    </source>
</evidence>
<proteinExistence type="predicted"/>
<feature type="compositionally biased region" description="Basic and acidic residues" evidence="4">
    <location>
        <begin position="535"/>
        <end position="544"/>
    </location>
</feature>
<evidence type="ECO:0000256" key="3">
    <source>
        <dbReference type="ARBA" id="ARBA00022917"/>
    </source>
</evidence>
<keyword evidence="7" id="KW-1185">Reference proteome</keyword>
<dbReference type="GO" id="GO:0003729">
    <property type="term" value="F:mRNA binding"/>
    <property type="evidence" value="ECO:0007669"/>
    <property type="project" value="TreeGrafter"/>
</dbReference>
<keyword evidence="1" id="KW-0963">Cytoplasm</keyword>
<reference evidence="6 7" key="1">
    <citation type="submission" date="2019-01" db="EMBL/GenBank/DDBJ databases">
        <title>Nuclear Genome Assembly of the Microalgal Biofuel strain Nannochloropsis salina CCMP1776.</title>
        <authorList>
            <person name="Hovde B."/>
        </authorList>
    </citation>
    <scope>NUCLEOTIDE SEQUENCE [LARGE SCALE GENOMIC DNA]</scope>
    <source>
        <strain evidence="6 7">CCMP1776</strain>
    </source>
</reference>
<keyword evidence="2" id="KW-0396">Initiation factor</keyword>
<evidence type="ECO:0000256" key="1">
    <source>
        <dbReference type="ARBA" id="ARBA00022490"/>
    </source>
</evidence>
<sequence length="624" mass="70279">MASYFGRMDKPEGALKRAQDLISVGNKTDALKLLHDVIGAKRYHRQWQQTYEGILLLYLELCVDLKEHRAAKDGLHQYRNMSLQHVGREGGREGGRDRITTLTYVRTWSANRVRRGTHPPSLPPSLHPFPVREGGDSLEKVIVFYVDLAERRAGEARQKADAAAVVAASAQIADLENDLVSDPESIMLSTMTEDSSQERTERDVMVPWLRFLWETYRAVLEVLRTMQKLEKVYHSTCEKALAFCRSFDRTREFHSLCETLSNHLSNLLKSTHPSAIVAPGAKEHRPKGWEQWTSESIELHLQTEVGGEGGREGGRGRHLAILLFCVYHTVKISHLKRLLQGLLLPFTEVEQLIVAAVNQRQIKVRVDYRGQCLHFGEAELEGDSMRYQLQALATQLARVSAVHLSPPDPQAREAARAKFIQKVLATMEAQHLAVLARKETIERQKVEKERERQRRREVEHIRKAEEEKRRLQHESRRMEEEKKKREEEKKKQDEEAQALESVHSKLKDVRREGGREGGGRREGGREGGRMGLASKVDDMKDLDAAARKRELDELVLQQQNAKKEEARKLAEQAKRAPEGGGLAGTRGKEGGGQGGRGGGEWGGRESGSEGGEGDGEGGGEGWGK</sequence>
<dbReference type="OrthoDB" id="18884at2759"/>
<feature type="compositionally biased region" description="Basic and acidic residues" evidence="4">
    <location>
        <begin position="502"/>
        <end position="528"/>
    </location>
</feature>
<dbReference type="GO" id="GO:0043614">
    <property type="term" value="C:multi-eIF complex"/>
    <property type="evidence" value="ECO:0007669"/>
    <property type="project" value="TreeGrafter"/>
</dbReference>
<dbReference type="PANTHER" id="PTHR14005">
    <property type="entry name" value="EUKARYOTIC TRANSLATION INITIATION FACTOR 3, THETA SUBUNIT"/>
    <property type="match status" value="1"/>
</dbReference>
<feature type="region of interest" description="Disordered" evidence="4">
    <location>
        <begin position="466"/>
        <end position="544"/>
    </location>
</feature>
<dbReference type="InterPro" id="IPR027512">
    <property type="entry name" value="EIF3A"/>
</dbReference>
<dbReference type="Proteomes" id="UP000355283">
    <property type="component" value="Unassembled WGS sequence"/>
</dbReference>